<feature type="domain" description="Glycosyltransferase 2-like" evidence="2">
    <location>
        <begin position="18"/>
        <end position="85"/>
    </location>
</feature>
<accession>X0V7D5</accession>
<dbReference type="Pfam" id="PF00535">
    <property type="entry name" value="Glycos_transf_2"/>
    <property type="match status" value="1"/>
</dbReference>
<evidence type="ECO:0000313" key="3">
    <source>
        <dbReference type="EMBL" id="GAG14074.1"/>
    </source>
</evidence>
<dbReference type="CDD" id="cd00761">
    <property type="entry name" value="Glyco_tranf_GTA_type"/>
    <property type="match status" value="1"/>
</dbReference>
<feature type="non-terminal residue" evidence="3">
    <location>
        <position position="87"/>
    </location>
</feature>
<organism evidence="3">
    <name type="scientific">marine sediment metagenome</name>
    <dbReference type="NCBI Taxonomy" id="412755"/>
    <lineage>
        <taxon>unclassified sequences</taxon>
        <taxon>metagenomes</taxon>
        <taxon>ecological metagenomes</taxon>
    </lineage>
</organism>
<dbReference type="EMBL" id="BARS01038788">
    <property type="protein sequence ID" value="GAG14074.1"/>
    <property type="molecule type" value="Genomic_DNA"/>
</dbReference>
<name>X0V7D5_9ZZZZ</name>
<proteinExistence type="predicted"/>
<protein>
    <recommendedName>
        <fullName evidence="2">Glycosyltransferase 2-like domain-containing protein</fullName>
    </recommendedName>
</protein>
<reference evidence="3" key="1">
    <citation type="journal article" date="2014" name="Front. Microbiol.">
        <title>High frequency of phylogenetically diverse reductive dehalogenase-homologous genes in deep subseafloor sedimentary metagenomes.</title>
        <authorList>
            <person name="Kawai M."/>
            <person name="Futagami T."/>
            <person name="Toyoda A."/>
            <person name="Takaki Y."/>
            <person name="Nishi S."/>
            <person name="Hori S."/>
            <person name="Arai W."/>
            <person name="Tsubouchi T."/>
            <person name="Morono Y."/>
            <person name="Uchiyama I."/>
            <person name="Ito T."/>
            <person name="Fujiyama A."/>
            <person name="Inagaki F."/>
            <person name="Takami H."/>
        </authorList>
    </citation>
    <scope>NUCLEOTIDE SEQUENCE</scope>
    <source>
        <strain evidence="3">Expedition CK06-06</strain>
    </source>
</reference>
<keyword evidence="1" id="KW-0472">Membrane</keyword>
<keyword evidence="1" id="KW-1133">Transmembrane helix</keyword>
<dbReference type="AlphaFoldDB" id="X0V7D5"/>
<sequence length="87" mass="9766">MTQKITVTIPVGPELHHRRWLDECLDSITGQTVPPDEVLLIDDMAGLPSYRKRGYRVWRSPWLLGTAHAFNFGVALAAHELVIMLGS</sequence>
<gene>
    <name evidence="3" type="ORF">S01H1_59306</name>
</gene>
<comment type="caution">
    <text evidence="3">The sequence shown here is derived from an EMBL/GenBank/DDBJ whole genome shotgun (WGS) entry which is preliminary data.</text>
</comment>
<dbReference type="InterPro" id="IPR029044">
    <property type="entry name" value="Nucleotide-diphossugar_trans"/>
</dbReference>
<evidence type="ECO:0000259" key="2">
    <source>
        <dbReference type="Pfam" id="PF00535"/>
    </source>
</evidence>
<dbReference type="Gene3D" id="3.90.550.10">
    <property type="entry name" value="Spore Coat Polysaccharide Biosynthesis Protein SpsA, Chain A"/>
    <property type="match status" value="1"/>
</dbReference>
<dbReference type="InterPro" id="IPR001173">
    <property type="entry name" value="Glyco_trans_2-like"/>
</dbReference>
<evidence type="ECO:0000256" key="1">
    <source>
        <dbReference type="SAM" id="Phobius"/>
    </source>
</evidence>
<keyword evidence="1" id="KW-0812">Transmembrane</keyword>
<dbReference type="SUPFAM" id="SSF53448">
    <property type="entry name" value="Nucleotide-diphospho-sugar transferases"/>
    <property type="match status" value="1"/>
</dbReference>
<feature type="transmembrane region" description="Helical" evidence="1">
    <location>
        <begin position="62"/>
        <end position="85"/>
    </location>
</feature>